<evidence type="ECO:0000313" key="2">
    <source>
        <dbReference type="Proteomes" id="UP001627154"/>
    </source>
</evidence>
<dbReference type="EMBL" id="JBJJXI010000019">
    <property type="protein sequence ID" value="KAL3406034.1"/>
    <property type="molecule type" value="Genomic_DNA"/>
</dbReference>
<comment type="caution">
    <text evidence="1">The sequence shown here is derived from an EMBL/GenBank/DDBJ whole genome shotgun (WGS) entry which is preliminary data.</text>
</comment>
<proteinExistence type="predicted"/>
<dbReference type="Proteomes" id="UP001627154">
    <property type="component" value="Unassembled WGS sequence"/>
</dbReference>
<dbReference type="AlphaFoldDB" id="A0ABD2XM45"/>
<accession>A0ABD2XM45</accession>
<name>A0ABD2XM45_9HYME</name>
<organism evidence="1 2">
    <name type="scientific">Trichogramma kaykai</name>
    <dbReference type="NCBI Taxonomy" id="54128"/>
    <lineage>
        <taxon>Eukaryota</taxon>
        <taxon>Metazoa</taxon>
        <taxon>Ecdysozoa</taxon>
        <taxon>Arthropoda</taxon>
        <taxon>Hexapoda</taxon>
        <taxon>Insecta</taxon>
        <taxon>Pterygota</taxon>
        <taxon>Neoptera</taxon>
        <taxon>Endopterygota</taxon>
        <taxon>Hymenoptera</taxon>
        <taxon>Apocrita</taxon>
        <taxon>Proctotrupomorpha</taxon>
        <taxon>Chalcidoidea</taxon>
        <taxon>Trichogrammatidae</taxon>
        <taxon>Trichogramma</taxon>
    </lineage>
</organism>
<evidence type="ECO:0000313" key="1">
    <source>
        <dbReference type="EMBL" id="KAL3406034.1"/>
    </source>
</evidence>
<sequence>MRLFARHGVFEIRDDHARRWVDDDDADLDLIEEGRTKKIEEVKAKEIGATTLYDLMLMSPGRRADELVARRDYYDLARDDDHWRWELAKCFEHLCEMAARGFFRRWALDPFCELIRHRLPIVCCAMIIDNLKNEDLYHICLATNDDDLIKQK</sequence>
<gene>
    <name evidence="1" type="ORF">TKK_001434</name>
</gene>
<protein>
    <submittedName>
        <fullName evidence="1">Uncharacterized protein</fullName>
    </submittedName>
</protein>
<keyword evidence="2" id="KW-1185">Reference proteome</keyword>
<reference evidence="1 2" key="1">
    <citation type="journal article" date="2024" name="bioRxiv">
        <title>A reference genome for Trichogramma kaykai: A tiny desert-dwelling parasitoid wasp with competing sex-ratio distorters.</title>
        <authorList>
            <person name="Culotta J."/>
            <person name="Lindsey A.R."/>
        </authorList>
    </citation>
    <scope>NUCLEOTIDE SEQUENCE [LARGE SCALE GENOMIC DNA]</scope>
    <source>
        <strain evidence="1 2">KSX58</strain>
    </source>
</reference>